<comment type="catalytic activity">
    <reaction evidence="6">
        <text>Couples ATP hydrolysis with the unwinding of duplex DNA by translocating in the 3'-5' direction.</text>
        <dbReference type="EC" id="5.6.2.4"/>
    </reaction>
</comment>
<dbReference type="Gene3D" id="1.10.486.10">
    <property type="entry name" value="PCRA, domain 4"/>
    <property type="match status" value="1"/>
</dbReference>
<sequence>MISHDQWVPSPGVKLEKNAWSVVRELGRSILLTAGPGAGKTEVLAQRADYLLRTNGCRFPKRILAVSFKTDASRNLKERIHLRCGWNFASRFDSVTFHGFAKRIIDKFLPILAEEGLSPDYIIGAEAIQGKQITFKQLLPFAIKIIQRSEVARNAIRKTYAHVFLDEFQDCTADQYELIKLLFLGTGIHLTAVGDRKQMIMGWAGALEGVFKTYTTDFDALPLRLYANFRSKSNLLRVQNEIIREIDPTAVTPAELIAGDDGEVLAAHFQHSSQEAMMLAENICRWVEAGVPPCEIAVLMPRQVDDYGSALMAELGNRGIASRNDSELQDLLKEPAARVAIDYLTCLYGRGQADAWARLMDLFTSYEDASRDHLHRLFETTYRAHVRQVRAASKTAAPYEDWWTLTSSFLRDVGYPILTALSGDYESKPRLHEVVREVRDRVGALLASEKTIPNALARLSDDQAVRFLTIHKSKGLEFHTVIILGVETQAFWGKLAEERCVYFVGVSRAKERLLITTAEYRPKPKGAGRWTEHRSPHGEFVSHVTRHITGRLPPSKTML</sequence>
<evidence type="ECO:0000313" key="14">
    <source>
        <dbReference type="Proteomes" id="UP000199221"/>
    </source>
</evidence>
<feature type="binding site" evidence="10">
    <location>
        <begin position="34"/>
        <end position="41"/>
    </location>
    <ligand>
        <name>ATP</name>
        <dbReference type="ChEBI" id="CHEBI:30616"/>
    </ligand>
</feature>
<protein>
    <recommendedName>
        <fullName evidence="7">DNA 3'-5' helicase</fullName>
        <ecNumber evidence="7">5.6.2.4</ecNumber>
    </recommendedName>
    <alternativeName>
        <fullName evidence="8">DNA 3'-5' helicase II</fullName>
    </alternativeName>
</protein>
<dbReference type="EMBL" id="FOEQ01000001">
    <property type="protein sequence ID" value="SEP60319.1"/>
    <property type="molecule type" value="Genomic_DNA"/>
</dbReference>
<dbReference type="InterPro" id="IPR014016">
    <property type="entry name" value="UvrD-like_ATP-bd"/>
</dbReference>
<dbReference type="PROSITE" id="PS51217">
    <property type="entry name" value="UVRD_HELICASE_CTER"/>
    <property type="match status" value="1"/>
</dbReference>
<dbReference type="InterPro" id="IPR000212">
    <property type="entry name" value="DNA_helicase_UvrD/REP"/>
</dbReference>
<dbReference type="PROSITE" id="PS51198">
    <property type="entry name" value="UVRD_HELICASE_ATP_BIND"/>
    <property type="match status" value="1"/>
</dbReference>
<accession>A0A1H8Z773</accession>
<dbReference type="Proteomes" id="UP000199221">
    <property type="component" value="Unassembled WGS sequence"/>
</dbReference>
<dbReference type="RefSeq" id="WP_094009914.1">
    <property type="nucleotide sequence ID" value="NZ_FOEQ01000001.1"/>
</dbReference>
<dbReference type="GO" id="GO:0043138">
    <property type="term" value="F:3'-5' DNA helicase activity"/>
    <property type="evidence" value="ECO:0007669"/>
    <property type="project" value="UniProtKB-EC"/>
</dbReference>
<evidence type="ECO:0000256" key="9">
    <source>
        <dbReference type="ARBA" id="ARBA00048988"/>
    </source>
</evidence>
<evidence type="ECO:0000259" key="12">
    <source>
        <dbReference type="PROSITE" id="PS51217"/>
    </source>
</evidence>
<dbReference type="GO" id="GO:0003677">
    <property type="term" value="F:DNA binding"/>
    <property type="evidence" value="ECO:0007669"/>
    <property type="project" value="InterPro"/>
</dbReference>
<dbReference type="PANTHER" id="PTHR11070">
    <property type="entry name" value="UVRD / RECB / PCRA DNA HELICASE FAMILY MEMBER"/>
    <property type="match status" value="1"/>
</dbReference>
<dbReference type="Gene3D" id="3.40.50.300">
    <property type="entry name" value="P-loop containing nucleotide triphosphate hydrolases"/>
    <property type="match status" value="3"/>
</dbReference>
<reference evidence="13 14" key="1">
    <citation type="submission" date="2016-10" db="EMBL/GenBank/DDBJ databases">
        <authorList>
            <person name="de Groot N.N."/>
        </authorList>
    </citation>
    <scope>NUCLEOTIDE SEQUENCE [LARGE SCALE GENOMIC DNA]</scope>
    <source>
        <strain evidence="13 14">LMG 27941</strain>
    </source>
</reference>
<evidence type="ECO:0000256" key="5">
    <source>
        <dbReference type="ARBA" id="ARBA00023235"/>
    </source>
</evidence>
<feature type="domain" description="UvrD-like helicase C-terminal" evidence="12">
    <location>
        <begin position="233"/>
        <end position="475"/>
    </location>
</feature>
<dbReference type="GO" id="GO:0005524">
    <property type="term" value="F:ATP binding"/>
    <property type="evidence" value="ECO:0007669"/>
    <property type="project" value="UniProtKB-UniRule"/>
</dbReference>
<dbReference type="SUPFAM" id="SSF52540">
    <property type="entry name" value="P-loop containing nucleoside triphosphate hydrolases"/>
    <property type="match status" value="1"/>
</dbReference>
<evidence type="ECO:0000256" key="8">
    <source>
        <dbReference type="ARBA" id="ARBA00034923"/>
    </source>
</evidence>
<proteinExistence type="predicted"/>
<evidence type="ECO:0000256" key="2">
    <source>
        <dbReference type="ARBA" id="ARBA00022801"/>
    </source>
</evidence>
<feature type="domain" description="UvrD-like helicase ATP-binding" evidence="11">
    <location>
        <begin position="13"/>
        <end position="232"/>
    </location>
</feature>
<evidence type="ECO:0000256" key="4">
    <source>
        <dbReference type="ARBA" id="ARBA00022840"/>
    </source>
</evidence>
<dbReference type="Pfam" id="PF13361">
    <property type="entry name" value="UvrD_C"/>
    <property type="match status" value="2"/>
</dbReference>
<keyword evidence="2 10" id="KW-0378">Hydrolase</keyword>
<keyword evidence="3 10" id="KW-0347">Helicase</keyword>
<keyword evidence="1 10" id="KW-0547">Nucleotide-binding</keyword>
<evidence type="ECO:0000256" key="10">
    <source>
        <dbReference type="PROSITE-ProRule" id="PRU00560"/>
    </source>
</evidence>
<dbReference type="EC" id="5.6.2.4" evidence="7"/>
<dbReference type="InterPro" id="IPR027417">
    <property type="entry name" value="P-loop_NTPase"/>
</dbReference>
<keyword evidence="4 10" id="KW-0067">ATP-binding</keyword>
<dbReference type="Pfam" id="PF00580">
    <property type="entry name" value="UvrD-helicase"/>
    <property type="match status" value="2"/>
</dbReference>
<keyword evidence="5" id="KW-0413">Isomerase</keyword>
<evidence type="ECO:0000256" key="1">
    <source>
        <dbReference type="ARBA" id="ARBA00022741"/>
    </source>
</evidence>
<dbReference type="PANTHER" id="PTHR11070:SF2">
    <property type="entry name" value="ATP-DEPENDENT DNA HELICASE SRS2"/>
    <property type="match status" value="1"/>
</dbReference>
<name>A0A1H8Z773_9PSED</name>
<evidence type="ECO:0000313" key="13">
    <source>
        <dbReference type="EMBL" id="SEP60319.1"/>
    </source>
</evidence>
<gene>
    <name evidence="13" type="ORF">SAMN05216230_10143</name>
</gene>
<evidence type="ECO:0000256" key="7">
    <source>
        <dbReference type="ARBA" id="ARBA00034808"/>
    </source>
</evidence>
<evidence type="ECO:0000256" key="6">
    <source>
        <dbReference type="ARBA" id="ARBA00034617"/>
    </source>
</evidence>
<evidence type="ECO:0000256" key="3">
    <source>
        <dbReference type="ARBA" id="ARBA00022806"/>
    </source>
</evidence>
<dbReference type="GO" id="GO:0016887">
    <property type="term" value="F:ATP hydrolysis activity"/>
    <property type="evidence" value="ECO:0007669"/>
    <property type="project" value="RHEA"/>
</dbReference>
<dbReference type="InterPro" id="IPR014017">
    <property type="entry name" value="DNA_helicase_UvrD-like_C"/>
</dbReference>
<dbReference type="AlphaFoldDB" id="A0A1H8Z773"/>
<dbReference type="CDD" id="cd17932">
    <property type="entry name" value="DEXQc_UvrD"/>
    <property type="match status" value="1"/>
</dbReference>
<comment type="catalytic activity">
    <reaction evidence="9">
        <text>ATP + H2O = ADP + phosphate + H(+)</text>
        <dbReference type="Rhea" id="RHEA:13065"/>
        <dbReference type="ChEBI" id="CHEBI:15377"/>
        <dbReference type="ChEBI" id="CHEBI:15378"/>
        <dbReference type="ChEBI" id="CHEBI:30616"/>
        <dbReference type="ChEBI" id="CHEBI:43474"/>
        <dbReference type="ChEBI" id="CHEBI:456216"/>
        <dbReference type="EC" id="5.6.2.4"/>
    </reaction>
</comment>
<organism evidence="13 14">
    <name type="scientific">Pseudomonas soli</name>
    <dbReference type="NCBI Taxonomy" id="1306993"/>
    <lineage>
        <taxon>Bacteria</taxon>
        <taxon>Pseudomonadati</taxon>
        <taxon>Pseudomonadota</taxon>
        <taxon>Gammaproteobacteria</taxon>
        <taxon>Pseudomonadales</taxon>
        <taxon>Pseudomonadaceae</taxon>
        <taxon>Pseudomonas</taxon>
    </lineage>
</organism>
<evidence type="ECO:0000259" key="11">
    <source>
        <dbReference type="PROSITE" id="PS51198"/>
    </source>
</evidence>